<dbReference type="PATRIC" id="fig|1598.90.peg.1116"/>
<dbReference type="EMBL" id="CP041676">
    <property type="protein sequence ID" value="QDR73314.1"/>
    <property type="molecule type" value="Genomic_DNA"/>
</dbReference>
<sequence length="235" mass="25304">MHGFIGEFFGTMVLILLGAGCCAGNSLNKTYGKQSGWWFICISWGLAVTMGVYVAGFLGSLGHLNPAVTIPFAIFGLFPWSNVIPYLLGQFLGAFVGAVLVIIQFYPQFKATPNEEEGNNVGIFATRPAINSPIFNFFSEVIATFAFIFILLNLGNFTQGLKPFIVGMVIAVVGTCLGTTTGFALNPARDWSPRLAYTILPIPNKGVSEWWYAWVPMCGPIVGGLLACALQTALV</sequence>
<feature type="transmembrane region" description="Helical" evidence="8">
    <location>
        <begin position="87"/>
        <end position="106"/>
    </location>
</feature>
<dbReference type="GO" id="GO:0015254">
    <property type="term" value="F:glycerol channel activity"/>
    <property type="evidence" value="ECO:0007669"/>
    <property type="project" value="TreeGrafter"/>
</dbReference>
<dbReference type="InterPro" id="IPR023271">
    <property type="entry name" value="Aquaporin-like"/>
</dbReference>
<organism evidence="9 14">
    <name type="scientific">Limosilactobacillus reuteri</name>
    <name type="common">Lactobacillus reuteri</name>
    <dbReference type="NCBI Taxonomy" id="1598"/>
    <lineage>
        <taxon>Bacteria</taxon>
        <taxon>Bacillati</taxon>
        <taxon>Bacillota</taxon>
        <taxon>Bacilli</taxon>
        <taxon>Lactobacillales</taxon>
        <taxon>Lactobacillaceae</taxon>
        <taxon>Limosilactobacillus</taxon>
    </lineage>
</organism>
<dbReference type="AlphaFoldDB" id="A0A073JNX0"/>
<keyword evidence="6 8" id="KW-0472">Membrane</keyword>
<feature type="transmembrane region" description="Helical" evidence="8">
    <location>
        <begin position="210"/>
        <end position="230"/>
    </location>
</feature>
<evidence type="ECO:0000313" key="11">
    <source>
        <dbReference type="EMBL" id="MRG75567.1"/>
    </source>
</evidence>
<dbReference type="Gene3D" id="1.20.1080.10">
    <property type="entry name" value="Glycerol uptake facilitator protein"/>
    <property type="match status" value="1"/>
</dbReference>
<evidence type="ECO:0000313" key="17">
    <source>
        <dbReference type="Proteomes" id="UP000430985"/>
    </source>
</evidence>
<dbReference type="SUPFAM" id="SSF81338">
    <property type="entry name" value="Aquaporin-like"/>
    <property type="match status" value="1"/>
</dbReference>
<evidence type="ECO:0000256" key="4">
    <source>
        <dbReference type="ARBA" id="ARBA00022692"/>
    </source>
</evidence>
<feature type="transmembrane region" description="Helical" evidence="8">
    <location>
        <begin position="134"/>
        <end position="152"/>
    </location>
</feature>
<keyword evidence="3 7" id="KW-0813">Transport</keyword>
<dbReference type="Proteomes" id="UP000452188">
    <property type="component" value="Unassembled WGS sequence"/>
</dbReference>
<evidence type="ECO:0000313" key="9">
    <source>
        <dbReference type="EMBL" id="KEK14888.1"/>
    </source>
</evidence>
<evidence type="ECO:0000313" key="10">
    <source>
        <dbReference type="EMBL" id="MRG68453.1"/>
    </source>
</evidence>
<evidence type="ECO:0000313" key="16">
    <source>
        <dbReference type="Proteomes" id="UP000316394"/>
    </source>
</evidence>
<name>A0A073JNX0_LIMRT</name>
<dbReference type="Proteomes" id="UP000276940">
    <property type="component" value="Unassembled WGS sequence"/>
</dbReference>
<evidence type="ECO:0000313" key="15">
    <source>
        <dbReference type="Proteomes" id="UP000276940"/>
    </source>
</evidence>
<dbReference type="Proteomes" id="UP000316394">
    <property type="component" value="Chromosome"/>
</dbReference>
<protein>
    <submittedName>
        <fullName evidence="10 12">Aquaporin</fullName>
    </submittedName>
    <submittedName>
        <fullName evidence="9">Glycerol transporter</fullName>
    </submittedName>
</protein>
<feature type="transmembrane region" description="Helical" evidence="8">
    <location>
        <begin position="64"/>
        <end position="80"/>
    </location>
</feature>
<evidence type="ECO:0000256" key="7">
    <source>
        <dbReference type="RuleBase" id="RU000477"/>
    </source>
</evidence>
<reference evidence="17 18" key="4">
    <citation type="submission" date="2019-11" db="EMBL/GenBank/DDBJ databases">
        <title>Draft genome sequence of 12 host-associated Lactobacillus reuteri rodent strains.</title>
        <authorList>
            <person name="Zhang S."/>
            <person name="Ozcam M."/>
            <person name="Van Pijkeren J.P."/>
        </authorList>
    </citation>
    <scope>NUCLEOTIDE SEQUENCE [LARGE SCALE GENOMIC DNA]</scope>
    <source>
        <strain evidence="11 18">6799jm-1</strain>
        <strain evidence="10 17">Rat19</strain>
    </source>
</reference>
<dbReference type="EMBL" id="WJMV01000026">
    <property type="protein sequence ID" value="MRG75567.1"/>
    <property type="molecule type" value="Genomic_DNA"/>
</dbReference>
<dbReference type="RefSeq" id="WP_003669206.1">
    <property type="nucleotide sequence ID" value="NZ_CAJSZG010000003.1"/>
</dbReference>
<keyword evidence="5 8" id="KW-1133">Transmembrane helix</keyword>
<dbReference type="GO" id="GO:0005886">
    <property type="term" value="C:plasma membrane"/>
    <property type="evidence" value="ECO:0007669"/>
    <property type="project" value="TreeGrafter"/>
</dbReference>
<dbReference type="PANTHER" id="PTHR43829:SF9">
    <property type="entry name" value="AQUAPORIN-9"/>
    <property type="match status" value="1"/>
</dbReference>
<evidence type="ECO:0000256" key="6">
    <source>
        <dbReference type="ARBA" id="ARBA00023136"/>
    </source>
</evidence>
<dbReference type="InterPro" id="IPR000425">
    <property type="entry name" value="MIP"/>
</dbReference>
<gene>
    <name evidence="13" type="ORF">C5O77_04600</name>
    <name evidence="12" type="ORF">FOD75_09670</name>
    <name evidence="11" type="ORF">GIX79_07345</name>
    <name evidence="10" type="ORF">GIX83_00955</name>
    <name evidence="9" type="ORF">LR3_04400</name>
</gene>
<accession>A0A073JNX0</accession>
<evidence type="ECO:0000256" key="8">
    <source>
        <dbReference type="SAM" id="Phobius"/>
    </source>
</evidence>
<keyword evidence="4 7" id="KW-0812">Transmembrane</keyword>
<dbReference type="PANTHER" id="PTHR43829">
    <property type="entry name" value="AQUAPORIN OR AQUAGLYCEROPORIN RELATED"/>
    <property type="match status" value="1"/>
</dbReference>
<comment type="subcellular location">
    <subcellularLocation>
        <location evidence="1">Membrane</location>
        <topology evidence="1">Multi-pass membrane protein</topology>
    </subcellularLocation>
</comment>
<dbReference type="OMA" id="KAWDPEY"/>
<evidence type="ECO:0000256" key="1">
    <source>
        <dbReference type="ARBA" id="ARBA00004141"/>
    </source>
</evidence>
<dbReference type="InterPro" id="IPR050363">
    <property type="entry name" value="MIP/Aquaporin"/>
</dbReference>
<dbReference type="PRINTS" id="PR00783">
    <property type="entry name" value="MINTRINSICP"/>
</dbReference>
<feature type="transmembrane region" description="Helical" evidence="8">
    <location>
        <begin position="164"/>
        <end position="185"/>
    </location>
</feature>
<dbReference type="EMBL" id="JOSX01000019">
    <property type="protein sequence ID" value="KEK14888.1"/>
    <property type="molecule type" value="Genomic_DNA"/>
</dbReference>
<evidence type="ECO:0000313" key="18">
    <source>
        <dbReference type="Proteomes" id="UP000452188"/>
    </source>
</evidence>
<evidence type="ECO:0000256" key="2">
    <source>
        <dbReference type="ARBA" id="ARBA00006175"/>
    </source>
</evidence>
<reference evidence="12 16" key="3">
    <citation type="submission" date="2019-07" db="EMBL/GenBank/DDBJ databases">
        <title>Gastrointestinal microbiota of Peromyscus leucopus, the white-footed mouse.</title>
        <authorList>
            <person name="Milovic A."/>
            <person name="Bassam K."/>
            <person name="Barbour A.G."/>
        </authorList>
    </citation>
    <scope>NUCLEOTIDE SEQUENCE [LARGE SCALE GENOMIC DNA]</scope>
    <source>
        <strain evidence="12 16">LL7</strain>
    </source>
</reference>
<evidence type="ECO:0000256" key="3">
    <source>
        <dbReference type="ARBA" id="ARBA00022448"/>
    </source>
</evidence>
<dbReference type="Pfam" id="PF00230">
    <property type="entry name" value="MIP"/>
    <property type="match status" value="1"/>
</dbReference>
<evidence type="ECO:0000313" key="13">
    <source>
        <dbReference type="EMBL" id="RMX25471.1"/>
    </source>
</evidence>
<evidence type="ECO:0000313" key="14">
    <source>
        <dbReference type="Proteomes" id="UP000027731"/>
    </source>
</evidence>
<dbReference type="Proteomes" id="UP000430985">
    <property type="component" value="Unassembled WGS sequence"/>
</dbReference>
<dbReference type="Proteomes" id="UP000027731">
    <property type="component" value="Unassembled WGS sequence"/>
</dbReference>
<reference evidence="9 14" key="1">
    <citation type="submission" date="2014-06" db="EMBL/GenBank/DDBJ databases">
        <title>Genetic determinant of reutericyclin biosynthesis of Lactobacillus reuteri.</title>
        <authorList>
            <person name="Lin X."/>
            <person name="Duar R."/>
            <person name="Walter J."/>
            <person name="Gaenzle M."/>
        </authorList>
    </citation>
    <scope>NUCLEOTIDE SEQUENCE [LARGE SCALE GENOMIC DNA]</scope>
    <source>
        <strain evidence="9 14">LTH2584</strain>
    </source>
</reference>
<proteinExistence type="inferred from homology"/>
<reference evidence="13 15" key="2">
    <citation type="journal article" date="2018" name="J Appl Environ Microbiol">
        <title>The gut symbionts Lactobacillus reuteri R2lc and 2010 encode a polyketide synthase cluster that activates the mammalian aryl-hydrocarbon receptor.</title>
        <authorList>
            <person name="Ozcam M."/>
            <person name="Roos S."/>
            <person name="Van Pijkeren J.P."/>
        </authorList>
    </citation>
    <scope>NUCLEOTIDE SEQUENCE [LARGE SCALE GENOMIC DNA]</scope>
    <source>
        <strain evidence="13 15">R2lc</strain>
    </source>
</reference>
<comment type="similarity">
    <text evidence="2 7">Belongs to the MIP/aquaporin (TC 1.A.8) family.</text>
</comment>
<dbReference type="EMBL" id="WJNE01000002">
    <property type="protein sequence ID" value="MRG68453.1"/>
    <property type="molecule type" value="Genomic_DNA"/>
</dbReference>
<feature type="transmembrane region" description="Helical" evidence="8">
    <location>
        <begin position="6"/>
        <end position="25"/>
    </location>
</feature>
<evidence type="ECO:0000313" key="12">
    <source>
        <dbReference type="EMBL" id="QDR73314.1"/>
    </source>
</evidence>
<dbReference type="EMBL" id="PTLS01000027">
    <property type="protein sequence ID" value="RMX25471.1"/>
    <property type="molecule type" value="Genomic_DNA"/>
</dbReference>
<evidence type="ECO:0000256" key="5">
    <source>
        <dbReference type="ARBA" id="ARBA00022989"/>
    </source>
</evidence>
<feature type="transmembrane region" description="Helical" evidence="8">
    <location>
        <begin position="37"/>
        <end position="58"/>
    </location>
</feature>